<dbReference type="Gene3D" id="3.30.300.50">
    <property type="match status" value="2"/>
</dbReference>
<dbReference type="PANTHER" id="PTHR46708">
    <property type="entry name" value="TENASCIN"/>
    <property type="match status" value="1"/>
</dbReference>
<evidence type="ECO:0000256" key="9">
    <source>
        <dbReference type="ARBA" id="ARBA00023295"/>
    </source>
</evidence>
<keyword evidence="5 13" id="KW-0378">Hydrolase</keyword>
<dbReference type="SUPFAM" id="SSF49785">
    <property type="entry name" value="Galactose-binding domain-like"/>
    <property type="match status" value="1"/>
</dbReference>
<feature type="domain" description="Fibronectin type-III" evidence="11">
    <location>
        <begin position="401"/>
        <end position="486"/>
    </location>
</feature>
<protein>
    <submittedName>
        <fullName evidence="13">Streptogrisin C</fullName>
        <ecNumber evidence="13">3.4.21.-</ecNumber>
    </submittedName>
</protein>
<keyword evidence="4" id="KW-0677">Repeat</keyword>
<dbReference type="Pfam" id="PF00041">
    <property type="entry name" value="fn3"/>
    <property type="match status" value="2"/>
</dbReference>
<dbReference type="PROSITE" id="PS00135">
    <property type="entry name" value="TRYPSIN_SER"/>
    <property type="match status" value="1"/>
</dbReference>
<evidence type="ECO:0000259" key="12">
    <source>
        <dbReference type="PROSITE" id="PS51829"/>
    </source>
</evidence>
<comment type="caution">
    <text evidence="13">The sequence shown here is derived from an EMBL/GenBank/DDBJ whole genome shotgun (WGS) entry which is preliminary data.</text>
</comment>
<dbReference type="InterPro" id="IPR013783">
    <property type="entry name" value="Ig-like_fold"/>
</dbReference>
<keyword evidence="14" id="KW-1185">Reference proteome</keyword>
<evidence type="ECO:0000313" key="14">
    <source>
        <dbReference type="Proteomes" id="UP000587527"/>
    </source>
</evidence>
<evidence type="ECO:0000256" key="2">
    <source>
        <dbReference type="ARBA" id="ARBA00022670"/>
    </source>
</evidence>
<dbReference type="Gene3D" id="2.40.10.10">
    <property type="entry name" value="Trypsin-like serine proteases"/>
    <property type="match status" value="2"/>
</dbReference>
<gene>
    <name evidence="13" type="ORF">F4553_001626</name>
</gene>
<dbReference type="InterPro" id="IPR018114">
    <property type="entry name" value="TRYPSIN_HIS"/>
</dbReference>
<evidence type="ECO:0000259" key="11">
    <source>
        <dbReference type="PROSITE" id="PS50853"/>
    </source>
</evidence>
<dbReference type="GO" id="GO:0016798">
    <property type="term" value="F:hydrolase activity, acting on glycosyl bonds"/>
    <property type="evidence" value="ECO:0007669"/>
    <property type="project" value="UniProtKB-KW"/>
</dbReference>
<dbReference type="AlphaFoldDB" id="A0A841BGN8"/>
<feature type="domain" description="P/Homo B" evidence="12">
    <location>
        <begin position="578"/>
        <end position="696"/>
    </location>
</feature>
<dbReference type="InterPro" id="IPR001316">
    <property type="entry name" value="Pept_S1A_streptogrisin"/>
</dbReference>
<evidence type="ECO:0000256" key="10">
    <source>
        <dbReference type="ARBA" id="ARBA00023326"/>
    </source>
</evidence>
<dbReference type="InterPro" id="IPR043504">
    <property type="entry name" value="Peptidase_S1_PA_chymotrypsin"/>
</dbReference>
<dbReference type="Gene3D" id="2.60.120.260">
    <property type="entry name" value="Galactose-binding domain-like"/>
    <property type="match status" value="1"/>
</dbReference>
<evidence type="ECO:0000256" key="6">
    <source>
        <dbReference type="ARBA" id="ARBA00022825"/>
    </source>
</evidence>
<keyword evidence="10" id="KW-0119">Carbohydrate metabolism</keyword>
<dbReference type="Pfam" id="PF01483">
    <property type="entry name" value="P_proprotein"/>
    <property type="match status" value="1"/>
</dbReference>
<evidence type="ECO:0000256" key="4">
    <source>
        <dbReference type="ARBA" id="ARBA00022737"/>
    </source>
</evidence>
<dbReference type="PROSITE" id="PS51829">
    <property type="entry name" value="P_HOMO_B"/>
    <property type="match status" value="1"/>
</dbReference>
<dbReference type="PRINTS" id="PR00861">
    <property type="entry name" value="ALYTICPTASE"/>
</dbReference>
<dbReference type="InterPro" id="IPR009003">
    <property type="entry name" value="Peptidase_S1_PA"/>
</dbReference>
<keyword evidence="10" id="KW-0624">Polysaccharide degradation</keyword>
<keyword evidence="6" id="KW-0720">Serine protease</keyword>
<keyword evidence="3" id="KW-0732">Signal</keyword>
<evidence type="ECO:0000256" key="1">
    <source>
        <dbReference type="ARBA" id="ARBA00007664"/>
    </source>
</evidence>
<comment type="similarity">
    <text evidence="1">Belongs to the peptidase S1 family.</text>
</comment>
<dbReference type="InterPro" id="IPR050991">
    <property type="entry name" value="ECM_Regulatory_Proteins"/>
</dbReference>
<dbReference type="EC" id="3.4.21.-" evidence="13"/>
<sequence length="696" mass="69626">MRMSSPRHVAVTAAIVLGVAGALTGAPAHALRPVPDAVSTPLLTAVQRDLGLSAPAAKARLAQEVRAQQVLDRLRVDPAQTWFDAATGTLAIAVTDDAGADRARAAGAQPVRVNRGLGALTAIAEQVRTLRAPSGVTGWGPDARSDTVVISVNRHDAATDAFLARARAISPAVTVVDGAQTPVQHGGDVRGGDSWKPGTESQCTIGFPVTSNNGANRHFLSAGHCTNDVNQAAYGKDGTRIGTSNVGGNRSINALEGDFGLIDVTESAWTLTPVVTAWGSQADVRLTGSKDAVVGTAVCHSGATSHWRCGSVTKVNQTVNYGSFSVGGLTYASACGQGGDSGGSWVSPSDSKAVGLHEGGYGDSCGQQEAWFQPVNEALAKWSLTLVTDAPPTGDTQAPTVPANLRSTGTTASSVSLAWDASTDNVGVTAYDIYQGSSVVASGASTSATVSGLAASTSYTFTVKARDAAGNTSAASGAVTATTQPGGGGDTQAPTVPGNLRSTGTTASSVSLAWNASTDNVGVTAYDIYQGSSVVASGASTSATVSGLAASTSYTFTVKARDAAGNVSAASGAVTATTLPGGGGRVFSTSAVVFIPDPGTVDSPLTSTATGSAASTVSLTVSASHWCGQEVGLVLVAPNGSTYPVKASGGSGCTNYTGGTYTVTGVSSPAAGVWKLRATDVRSWNFGSLSGWSITL</sequence>
<dbReference type="InterPro" id="IPR003961">
    <property type="entry name" value="FN3_dom"/>
</dbReference>
<dbReference type="InterPro" id="IPR033116">
    <property type="entry name" value="TRYPSIN_SER"/>
</dbReference>
<evidence type="ECO:0000313" key="13">
    <source>
        <dbReference type="EMBL" id="MBB5868247.1"/>
    </source>
</evidence>
<evidence type="ECO:0000256" key="3">
    <source>
        <dbReference type="ARBA" id="ARBA00022729"/>
    </source>
</evidence>
<evidence type="ECO:0000256" key="8">
    <source>
        <dbReference type="ARBA" id="ARBA00023157"/>
    </source>
</evidence>
<dbReference type="Gene3D" id="2.60.40.10">
    <property type="entry name" value="Immunoglobulins"/>
    <property type="match status" value="2"/>
</dbReference>
<dbReference type="SMART" id="SM00060">
    <property type="entry name" value="FN3"/>
    <property type="match status" value="2"/>
</dbReference>
<organism evidence="13 14">
    <name type="scientific">Allocatelliglobosispora scoriae</name>
    <dbReference type="NCBI Taxonomy" id="643052"/>
    <lineage>
        <taxon>Bacteria</taxon>
        <taxon>Bacillati</taxon>
        <taxon>Actinomycetota</taxon>
        <taxon>Actinomycetes</taxon>
        <taxon>Micromonosporales</taxon>
        <taxon>Micromonosporaceae</taxon>
        <taxon>Allocatelliglobosispora</taxon>
    </lineage>
</organism>
<dbReference type="CDD" id="cd21112">
    <property type="entry name" value="alphaLP-like"/>
    <property type="match status" value="1"/>
</dbReference>
<accession>A0A841BGN8</accession>
<keyword evidence="8" id="KW-1015">Disulfide bond</keyword>
<evidence type="ECO:0000256" key="7">
    <source>
        <dbReference type="ARBA" id="ARBA00023145"/>
    </source>
</evidence>
<dbReference type="PROSITE" id="PS00134">
    <property type="entry name" value="TRYPSIN_HIS"/>
    <property type="match status" value="1"/>
</dbReference>
<dbReference type="InterPro" id="IPR002884">
    <property type="entry name" value="P_dom"/>
</dbReference>
<proteinExistence type="inferred from homology"/>
<feature type="domain" description="Fibronectin type-III" evidence="11">
    <location>
        <begin position="496"/>
        <end position="581"/>
    </location>
</feature>
<dbReference type="GO" id="GO:0004252">
    <property type="term" value="F:serine-type endopeptidase activity"/>
    <property type="evidence" value="ECO:0007669"/>
    <property type="project" value="InterPro"/>
</dbReference>
<dbReference type="InterPro" id="IPR008979">
    <property type="entry name" value="Galactose-bd-like_sf"/>
</dbReference>
<keyword evidence="2" id="KW-0645">Protease</keyword>
<dbReference type="PANTHER" id="PTHR46708:SF11">
    <property type="entry name" value="RECEPTOR-TYPE TYROSINE-PROTEIN PHOSPHATASE ETA-LIKE"/>
    <property type="match status" value="1"/>
</dbReference>
<dbReference type="GO" id="GO:0005576">
    <property type="term" value="C:extracellular region"/>
    <property type="evidence" value="ECO:0007669"/>
    <property type="project" value="InterPro"/>
</dbReference>
<dbReference type="InterPro" id="IPR035070">
    <property type="entry name" value="Streptogrisin_prodomain"/>
</dbReference>
<dbReference type="InterPro" id="IPR036116">
    <property type="entry name" value="FN3_sf"/>
</dbReference>
<dbReference type="RefSeq" id="WP_184834034.1">
    <property type="nucleotide sequence ID" value="NZ_JACHMN010000002.1"/>
</dbReference>
<dbReference type="GO" id="GO:0000272">
    <property type="term" value="P:polysaccharide catabolic process"/>
    <property type="evidence" value="ECO:0007669"/>
    <property type="project" value="UniProtKB-KW"/>
</dbReference>
<dbReference type="SUPFAM" id="SSF50494">
    <property type="entry name" value="Trypsin-like serine proteases"/>
    <property type="match status" value="1"/>
</dbReference>
<dbReference type="SUPFAM" id="SSF49265">
    <property type="entry name" value="Fibronectin type III"/>
    <property type="match status" value="1"/>
</dbReference>
<dbReference type="Pfam" id="PF02983">
    <property type="entry name" value="Pro_Al_protease"/>
    <property type="match status" value="1"/>
</dbReference>
<evidence type="ECO:0000256" key="5">
    <source>
        <dbReference type="ARBA" id="ARBA00022801"/>
    </source>
</evidence>
<reference evidence="13 14" key="1">
    <citation type="submission" date="2020-08" db="EMBL/GenBank/DDBJ databases">
        <title>Sequencing the genomes of 1000 actinobacteria strains.</title>
        <authorList>
            <person name="Klenk H.-P."/>
        </authorList>
    </citation>
    <scope>NUCLEOTIDE SEQUENCE [LARGE SCALE GENOMIC DNA]</scope>
    <source>
        <strain evidence="13 14">DSM 45362</strain>
    </source>
</reference>
<keyword evidence="7" id="KW-0865">Zymogen</keyword>
<dbReference type="GO" id="GO:0006508">
    <property type="term" value="P:proteolysis"/>
    <property type="evidence" value="ECO:0007669"/>
    <property type="project" value="UniProtKB-KW"/>
</dbReference>
<dbReference type="EMBL" id="JACHMN010000002">
    <property type="protein sequence ID" value="MBB5868247.1"/>
    <property type="molecule type" value="Genomic_DNA"/>
</dbReference>
<dbReference type="InterPro" id="IPR004236">
    <property type="entry name" value="Pept_S1_alpha_lytic"/>
</dbReference>
<keyword evidence="9" id="KW-0326">Glycosidase</keyword>
<dbReference type="Proteomes" id="UP000587527">
    <property type="component" value="Unassembled WGS sequence"/>
</dbReference>
<name>A0A841BGN8_9ACTN</name>
<dbReference type="PROSITE" id="PS50853">
    <property type="entry name" value="FN3"/>
    <property type="match status" value="2"/>
</dbReference>
<dbReference type="CDD" id="cd00063">
    <property type="entry name" value="FN3"/>
    <property type="match status" value="2"/>
</dbReference>